<dbReference type="InterPro" id="IPR005546">
    <property type="entry name" value="Autotransporte_beta"/>
</dbReference>
<dbReference type="PANTHER" id="PTHR35037">
    <property type="entry name" value="C-TERMINAL REGION OF AIDA-LIKE PROTEIN"/>
    <property type="match status" value="1"/>
</dbReference>
<evidence type="ECO:0000259" key="3">
    <source>
        <dbReference type="PROSITE" id="PS51208"/>
    </source>
</evidence>
<gene>
    <name evidence="4" type="ORF">H9654_04310</name>
</gene>
<dbReference type="Pfam" id="PF03797">
    <property type="entry name" value="Autotransporter"/>
    <property type="match status" value="1"/>
</dbReference>
<dbReference type="SMART" id="SM00869">
    <property type="entry name" value="Autotransporter"/>
    <property type="match status" value="1"/>
</dbReference>
<evidence type="ECO:0000313" key="4">
    <source>
        <dbReference type="EMBL" id="MBD7953425.1"/>
    </source>
</evidence>
<proteinExistence type="predicted"/>
<dbReference type="InterPro" id="IPR006315">
    <property type="entry name" value="OM_autotransptr_brl_dom"/>
</dbReference>
<keyword evidence="5" id="KW-1185">Reference proteome</keyword>
<dbReference type="EMBL" id="JACSQS010000003">
    <property type="protein sequence ID" value="MBD7953425.1"/>
    <property type="molecule type" value="Genomic_DNA"/>
</dbReference>
<dbReference type="InterPro" id="IPR011050">
    <property type="entry name" value="Pectin_lyase_fold/virulence"/>
</dbReference>
<dbReference type="SUPFAM" id="SSF51126">
    <property type="entry name" value="Pectin lyase-like"/>
    <property type="match status" value="1"/>
</dbReference>
<dbReference type="InterPro" id="IPR043990">
    <property type="entry name" value="AC_1"/>
</dbReference>
<dbReference type="NCBIfam" id="TIGR01414">
    <property type="entry name" value="autotrans_barl"/>
    <property type="match status" value="1"/>
</dbReference>
<accession>A0A8X8K1Y7</accession>
<dbReference type="AlphaFoldDB" id="A0A8X8K1Y7"/>
<organism evidence="4 5">
    <name type="scientific">Stenotrophomonas lacuserhaii</name>
    <dbReference type="NCBI Taxonomy" id="2760084"/>
    <lineage>
        <taxon>Bacteria</taxon>
        <taxon>Pseudomonadati</taxon>
        <taxon>Pseudomonadota</taxon>
        <taxon>Gammaproteobacteria</taxon>
        <taxon>Lysobacterales</taxon>
        <taxon>Lysobacteraceae</taxon>
        <taxon>Stenotrophomonas</taxon>
    </lineage>
</organism>
<dbReference type="PROSITE" id="PS51208">
    <property type="entry name" value="AUTOTRANSPORTER"/>
    <property type="match status" value="1"/>
</dbReference>
<dbReference type="Gene3D" id="2.160.20.20">
    <property type="match status" value="1"/>
</dbReference>
<dbReference type="Pfam" id="PF18883">
    <property type="entry name" value="AC_1"/>
    <property type="match status" value="1"/>
</dbReference>
<evidence type="ECO:0000256" key="1">
    <source>
        <dbReference type="SAM" id="MobiDB-lite"/>
    </source>
</evidence>
<dbReference type="Proteomes" id="UP000636938">
    <property type="component" value="Unassembled WGS sequence"/>
</dbReference>
<dbReference type="InterPro" id="IPR051551">
    <property type="entry name" value="Autotransporter_adhesion"/>
</dbReference>
<dbReference type="GO" id="GO:0019867">
    <property type="term" value="C:outer membrane"/>
    <property type="evidence" value="ECO:0007669"/>
    <property type="project" value="InterPro"/>
</dbReference>
<feature type="chain" id="PRO_5036483579" evidence="2">
    <location>
        <begin position="16"/>
        <end position="963"/>
    </location>
</feature>
<name>A0A8X8K1Y7_9GAMM</name>
<evidence type="ECO:0000256" key="2">
    <source>
        <dbReference type="SAM" id="SignalP"/>
    </source>
</evidence>
<feature type="compositionally biased region" description="Pro residues" evidence="1">
    <location>
        <begin position="586"/>
        <end position="617"/>
    </location>
</feature>
<dbReference type="InterPro" id="IPR012332">
    <property type="entry name" value="Autotransporter_pectin_lyase_C"/>
</dbReference>
<feature type="compositionally biased region" description="Pro residues" evidence="1">
    <location>
        <begin position="565"/>
        <end position="578"/>
    </location>
</feature>
<dbReference type="RefSeq" id="WP_191769321.1">
    <property type="nucleotide sequence ID" value="NZ_JACSQS010000003.1"/>
</dbReference>
<feature type="domain" description="Autotransporter" evidence="3">
    <location>
        <begin position="683"/>
        <end position="963"/>
    </location>
</feature>
<sequence length="963" mass="98288">MAGTALLLVTLNASADCITSGTSTLCDAAPPTPWTSTLGTGSNATASGSVRLLAGAVVDVGNADAVVMGEGDDLVDLSGAIIGNVAQGGGNDTAILRAGGSISGTLAQGAGNDRLELQGGTLTGAATQGGGDDVAVIRAGSLASLDQGDGADSLQVSGGSITGTVQQGSGTDSFLMTDGSLGALLQGDNFDSFRMTGGRIVGAFEDGDYAEMTGGRIGRVNMKLDNNVFDMSGGTIDGNLVTGFGRDTIILSDGYIGGNISVSGGDDRVTLTGGTVRGEIRMSVGNDVLDWSGGGVVHDLIDMGEGDDTARLSDLNESHLGAVPRLDGGSGTDALAMDNVKTAAVARYTGWERIALANDSQMTFDGTLVLGDAGTTTGALDIDATSALFSSGANGVSAFAAGSLASVLNAGRIDMSSNDVAGDVFTINGNYTGNGGGLYLNTVLGDDSSASDRLVISGGAGTGTTGIDVINAGGAGGATLTDGILLVQAGNGATTSADAFALFSPVAAGAYEYFLFKGGVSGGTAENWYLRSTLVASADPAPAPAPTTPPLPEPPPPEDLGTPPSVLPPAPPPPPDVPVDPEAPDPDPVAPEPAPPAPPPEPEPVDPPVLTPSPPVPDEIAVVPGPLATPPTPGARPSQAAVTPIYRLETPAYTVVPSLLRTVSQASLGTFHERQGEQRLLAGEGVARAAWGRLIGSSEEQHWNGDALTGFDGDLQGLQAGIDLHASDAGTLRSQWGVFVGRTRATGRITGLALGWENVHVGQTRLDDKHVGLSWTGVGTAGGYLDAVVMQSRYRGQAWSTRGLGIDVRGDGTSASLEAGKPLLRLGQSSWWLEPQLQVIWQRQSLDDAADAVAAIRFGADNAWTGRIGLRLAGDHGLADNGWQPYFKLNYWKTLDGDNRVDFGSNRIVAGQETSAWEVGVGVVGRFNRNVSAYAVADYTHDLEDRNRERRSVEGNIGLRLDW</sequence>
<dbReference type="InterPro" id="IPR036709">
    <property type="entry name" value="Autotransporte_beta_dom_sf"/>
</dbReference>
<feature type="region of interest" description="Disordered" evidence="1">
    <location>
        <begin position="539"/>
        <end position="638"/>
    </location>
</feature>
<protein>
    <submittedName>
        <fullName evidence="4">Autotransporter outer membrane beta-barrel domain-containing protein</fullName>
    </submittedName>
</protein>
<dbReference type="CDD" id="cd01344">
    <property type="entry name" value="PL2_Passenger_AT"/>
    <property type="match status" value="1"/>
</dbReference>
<reference evidence="4 5" key="1">
    <citation type="submission" date="2020-08" db="EMBL/GenBank/DDBJ databases">
        <title>A Genomic Blueprint of the Chicken Gut Microbiome.</title>
        <authorList>
            <person name="Gilroy R."/>
            <person name="Ravi A."/>
            <person name="Getino M."/>
            <person name="Pursley I."/>
            <person name="Horton D.L."/>
            <person name="Alikhan N.-F."/>
            <person name="Baker D."/>
            <person name="Gharbi K."/>
            <person name="Hall N."/>
            <person name="Watson M."/>
            <person name="Adriaenssens E.M."/>
            <person name="Foster-Nyarko E."/>
            <person name="Jarju S."/>
            <person name="Secka A."/>
            <person name="Antonio M."/>
            <person name="Oren A."/>
            <person name="Chaudhuri R."/>
            <person name="La Ragione R.M."/>
            <person name="Hildebrand F."/>
            <person name="Pallen M.J."/>
        </authorList>
    </citation>
    <scope>NUCLEOTIDE SEQUENCE [LARGE SCALE GENOMIC DNA]</scope>
    <source>
        <strain evidence="4 5">Sa5BUN4</strain>
    </source>
</reference>
<dbReference type="SUPFAM" id="SSF103515">
    <property type="entry name" value="Autotransporter"/>
    <property type="match status" value="1"/>
</dbReference>
<feature type="compositionally biased region" description="Pro residues" evidence="1">
    <location>
        <begin position="541"/>
        <end position="558"/>
    </location>
</feature>
<evidence type="ECO:0000313" key="5">
    <source>
        <dbReference type="Proteomes" id="UP000636938"/>
    </source>
</evidence>
<feature type="signal peptide" evidence="2">
    <location>
        <begin position="1"/>
        <end position="15"/>
    </location>
</feature>
<keyword evidence="2" id="KW-0732">Signal</keyword>
<comment type="caution">
    <text evidence="4">The sequence shown here is derived from an EMBL/GenBank/DDBJ whole genome shotgun (WGS) entry which is preliminary data.</text>
</comment>
<dbReference type="PANTHER" id="PTHR35037:SF2">
    <property type="match status" value="1"/>
</dbReference>
<dbReference type="Gene3D" id="2.40.128.130">
    <property type="entry name" value="Autotransporter beta-domain"/>
    <property type="match status" value="1"/>
</dbReference>